<dbReference type="InterPro" id="IPR050263">
    <property type="entry name" value="Bact_Fimbrial_Adh_Pro"/>
</dbReference>
<dbReference type="SUPFAM" id="SSF49401">
    <property type="entry name" value="Bacterial adhesins"/>
    <property type="match status" value="1"/>
</dbReference>
<protein>
    <submittedName>
        <fullName evidence="3">Type 1 fimbria pilin</fullName>
    </submittedName>
</protein>
<sequence>MARVNNRLQWASGFGVLILMAASFACAQDNMRFYGALVAEPCVIPPGKETITLDFGTVVDKYLYQHQRTLGQRFELHLAQCDLSLAKRVKVSFTGVPNMALPGMLALDGGSEAQGIAIGLETLDAKRLPIDEPSEQYGLLAGSNIIVLRAFIQGEPKALMDRTIKRGSFAGTATFTLEYE</sequence>
<dbReference type="PANTHER" id="PTHR33420">
    <property type="entry name" value="FIMBRIAL SUBUNIT ELFA-RELATED"/>
    <property type="match status" value="1"/>
</dbReference>
<dbReference type="InterPro" id="IPR000259">
    <property type="entry name" value="Adhesion_dom_fimbrial"/>
</dbReference>
<gene>
    <name evidence="3" type="ORF">FHU10_2770</name>
</gene>
<dbReference type="InterPro" id="IPR036937">
    <property type="entry name" value="Adhesion_dom_fimbrial_sf"/>
</dbReference>
<dbReference type="AlphaFoldDB" id="A0A542CY20"/>
<accession>A0A542CY20</accession>
<reference evidence="3" key="1">
    <citation type="submission" date="2019-06" db="EMBL/GenBank/DDBJ databases">
        <authorList>
            <person name="Deangelis K."/>
            <person name="Huntemann M."/>
            <person name="Clum A."/>
            <person name="Pillay M."/>
            <person name="Palaniappan K."/>
            <person name="Varghese N."/>
            <person name="Mikhailova N."/>
            <person name="Stamatis D."/>
            <person name="Reddy T."/>
            <person name="Daum C."/>
            <person name="Shapiro N."/>
            <person name="Ivanova N."/>
            <person name="Kyrpides N."/>
            <person name="Woyke T."/>
        </authorList>
    </citation>
    <scope>NUCLEOTIDE SEQUENCE [LARGE SCALE GENOMIC DNA]</scope>
    <source>
        <strain evidence="3">128R</strain>
    </source>
</reference>
<dbReference type="EMBL" id="VISQ01000001">
    <property type="protein sequence ID" value="TVZ70214.1"/>
    <property type="molecule type" value="Genomic_DNA"/>
</dbReference>
<reference evidence="3" key="2">
    <citation type="submission" date="2019-08" db="EMBL/GenBank/DDBJ databases">
        <title>Investigation of anaerobic lignin degradation for improved lignocellulosic biofuels.</title>
        <authorList>
            <person name="Deangelis K.PhD."/>
        </authorList>
    </citation>
    <scope>NUCLEOTIDE SEQUENCE [LARGE SCALE GENOMIC DNA]</scope>
    <source>
        <strain evidence="3">128R</strain>
    </source>
</reference>
<dbReference type="GO" id="GO:0043709">
    <property type="term" value="P:cell adhesion involved in single-species biofilm formation"/>
    <property type="evidence" value="ECO:0007669"/>
    <property type="project" value="TreeGrafter"/>
</dbReference>
<evidence type="ECO:0000259" key="2">
    <source>
        <dbReference type="Pfam" id="PF00419"/>
    </source>
</evidence>
<dbReference type="PROSITE" id="PS51257">
    <property type="entry name" value="PROKAR_LIPOPROTEIN"/>
    <property type="match status" value="1"/>
</dbReference>
<proteinExistence type="predicted"/>
<dbReference type="InterPro" id="IPR008966">
    <property type="entry name" value="Adhesion_dom_sf"/>
</dbReference>
<dbReference type="GO" id="GO:0009289">
    <property type="term" value="C:pilus"/>
    <property type="evidence" value="ECO:0007669"/>
    <property type="project" value="InterPro"/>
</dbReference>
<feature type="signal peptide" evidence="1">
    <location>
        <begin position="1"/>
        <end position="27"/>
    </location>
</feature>
<comment type="caution">
    <text evidence="3">The sequence shown here is derived from an EMBL/GenBank/DDBJ whole genome shotgun (WGS) entry which is preliminary data.</text>
</comment>
<dbReference type="PANTHER" id="PTHR33420:SF9">
    <property type="entry name" value="MINOR FIMBRIAL SUBUNIT"/>
    <property type="match status" value="1"/>
</dbReference>
<name>A0A542CY20_SERFO</name>
<dbReference type="Gene3D" id="2.60.40.1090">
    <property type="entry name" value="Fimbrial-type adhesion domain"/>
    <property type="match status" value="1"/>
</dbReference>
<dbReference type="Pfam" id="PF00419">
    <property type="entry name" value="Fimbrial"/>
    <property type="match status" value="1"/>
</dbReference>
<evidence type="ECO:0000256" key="1">
    <source>
        <dbReference type="SAM" id="SignalP"/>
    </source>
</evidence>
<organism evidence="3">
    <name type="scientific">Serratia fonticola</name>
    <dbReference type="NCBI Taxonomy" id="47917"/>
    <lineage>
        <taxon>Bacteria</taxon>
        <taxon>Pseudomonadati</taxon>
        <taxon>Pseudomonadota</taxon>
        <taxon>Gammaproteobacteria</taxon>
        <taxon>Enterobacterales</taxon>
        <taxon>Yersiniaceae</taxon>
        <taxon>Serratia</taxon>
    </lineage>
</organism>
<dbReference type="OrthoDB" id="6462343at2"/>
<keyword evidence="1" id="KW-0732">Signal</keyword>
<feature type="domain" description="Fimbrial-type adhesion" evidence="2">
    <location>
        <begin position="32"/>
        <end position="179"/>
    </location>
</feature>
<evidence type="ECO:0000313" key="3">
    <source>
        <dbReference type="EMBL" id="TVZ70214.1"/>
    </source>
</evidence>
<feature type="chain" id="PRO_5021700571" evidence="1">
    <location>
        <begin position="28"/>
        <end position="180"/>
    </location>
</feature>